<dbReference type="GO" id="GO:0044183">
    <property type="term" value="F:protein folding chaperone"/>
    <property type="evidence" value="ECO:0007669"/>
    <property type="project" value="InterPro"/>
</dbReference>
<dbReference type="Pfam" id="PF00166">
    <property type="entry name" value="Cpn10"/>
    <property type="match status" value="1"/>
</dbReference>
<proteinExistence type="predicted"/>
<name>A0A221S2E1_9VIRU</name>
<dbReference type="Gene3D" id="2.30.33.40">
    <property type="entry name" value="GroES chaperonin"/>
    <property type="match status" value="1"/>
</dbReference>
<dbReference type="SMART" id="SM00883">
    <property type="entry name" value="Cpn10"/>
    <property type="match status" value="1"/>
</dbReference>
<dbReference type="EMBL" id="KU970466">
    <property type="protein sequence ID" value="ASN63060.1"/>
    <property type="molecule type" value="Genomic_DNA"/>
</dbReference>
<dbReference type="SUPFAM" id="SSF50129">
    <property type="entry name" value="GroES-like"/>
    <property type="match status" value="1"/>
</dbReference>
<reference evidence="2" key="1">
    <citation type="submission" date="2016-03" db="EMBL/GenBank/DDBJ databases">
        <title>Novel chaperonins are prevalent in the virioplankton and link to viral biology and ecology.</title>
        <authorList>
            <person name="Marine R.L."/>
            <person name="Nasko D.J."/>
            <person name="Polson S.W."/>
            <person name="Wommack K.E."/>
        </authorList>
    </citation>
    <scope>NUCLEOTIDE SEQUENCE</scope>
</reference>
<dbReference type="GO" id="GO:0005524">
    <property type="term" value="F:ATP binding"/>
    <property type="evidence" value="ECO:0007669"/>
    <property type="project" value="InterPro"/>
</dbReference>
<protein>
    <submittedName>
        <fullName evidence="2">Co-chaperonin GroES</fullName>
    </submittedName>
</protein>
<sequence>MKAIGKNLVIIKNKEGATKTKGGLLLAETHKEDIRYHKATIVSAGNEVAGVSEGDVIYYDKHAGHQIEFEKNIYHVIKASDVVVVL</sequence>
<dbReference type="InterPro" id="IPR037124">
    <property type="entry name" value="Chaperonin_GroES_sf"/>
</dbReference>
<evidence type="ECO:0000313" key="2">
    <source>
        <dbReference type="EMBL" id="ASN63060.1"/>
    </source>
</evidence>
<keyword evidence="1" id="KW-0143">Chaperone</keyword>
<dbReference type="CDD" id="cd00320">
    <property type="entry name" value="cpn10"/>
    <property type="match status" value="1"/>
</dbReference>
<dbReference type="InterPro" id="IPR020818">
    <property type="entry name" value="Chaperonin_GroES"/>
</dbReference>
<evidence type="ECO:0000256" key="1">
    <source>
        <dbReference type="ARBA" id="ARBA00023186"/>
    </source>
</evidence>
<gene>
    <name evidence="2" type="primary">groES</name>
</gene>
<accession>A0A221S2E1</accession>
<dbReference type="InterPro" id="IPR011032">
    <property type="entry name" value="GroES-like_sf"/>
</dbReference>
<organism evidence="2">
    <name type="scientific">uncultured virus</name>
    <dbReference type="NCBI Taxonomy" id="340016"/>
    <lineage>
        <taxon>Viruses</taxon>
        <taxon>environmental samples</taxon>
    </lineage>
</organism>